<dbReference type="Proteomes" id="UP000053789">
    <property type="component" value="Unassembled WGS sequence"/>
</dbReference>
<dbReference type="InterPro" id="IPR006094">
    <property type="entry name" value="Oxid_FAD_bind_N"/>
</dbReference>
<dbReference type="EMBL" id="KN846989">
    <property type="protein sequence ID" value="KIW92209.1"/>
    <property type="molecule type" value="Genomic_DNA"/>
</dbReference>
<dbReference type="Gene3D" id="3.30.465.10">
    <property type="match status" value="1"/>
</dbReference>
<keyword evidence="5" id="KW-0732">Signal</keyword>
<evidence type="ECO:0000256" key="2">
    <source>
        <dbReference type="ARBA" id="ARBA00022630"/>
    </source>
</evidence>
<keyword evidence="4" id="KW-0560">Oxidoreductase</keyword>
<evidence type="ECO:0000256" key="5">
    <source>
        <dbReference type="SAM" id="SignalP"/>
    </source>
</evidence>
<dbReference type="InterPro" id="IPR050416">
    <property type="entry name" value="FAD-linked_Oxidoreductase"/>
</dbReference>
<feature type="chain" id="PRO_5002260288" description="FAD-binding PCMH-type domain-containing protein" evidence="5">
    <location>
        <begin position="19"/>
        <end position="558"/>
    </location>
</feature>
<dbReference type="GO" id="GO:0016491">
    <property type="term" value="F:oxidoreductase activity"/>
    <property type="evidence" value="ECO:0007669"/>
    <property type="project" value="UniProtKB-KW"/>
</dbReference>
<dbReference type="AlphaFoldDB" id="A0A0D2I5N4"/>
<evidence type="ECO:0000259" key="6">
    <source>
        <dbReference type="PROSITE" id="PS51387"/>
    </source>
</evidence>
<evidence type="ECO:0000313" key="7">
    <source>
        <dbReference type="EMBL" id="KIW92209.1"/>
    </source>
</evidence>
<evidence type="ECO:0000256" key="1">
    <source>
        <dbReference type="ARBA" id="ARBA00005466"/>
    </source>
</evidence>
<feature type="domain" description="FAD-binding PCMH-type" evidence="6">
    <location>
        <begin position="113"/>
        <end position="284"/>
    </location>
</feature>
<dbReference type="InterPro" id="IPR016169">
    <property type="entry name" value="FAD-bd_PCMH_sub2"/>
</dbReference>
<keyword evidence="2" id="KW-0285">Flavoprotein</keyword>
<keyword evidence="8" id="KW-1185">Reference proteome</keyword>
<evidence type="ECO:0000313" key="8">
    <source>
        <dbReference type="Proteomes" id="UP000053789"/>
    </source>
</evidence>
<organism evidence="7 8">
    <name type="scientific">Cladophialophora bantiana (strain ATCC 10958 / CBS 173.52 / CDC B-1940 / NIH 8579)</name>
    <name type="common">Xylohypha bantiana</name>
    <dbReference type="NCBI Taxonomy" id="1442370"/>
    <lineage>
        <taxon>Eukaryota</taxon>
        <taxon>Fungi</taxon>
        <taxon>Dikarya</taxon>
        <taxon>Ascomycota</taxon>
        <taxon>Pezizomycotina</taxon>
        <taxon>Eurotiomycetes</taxon>
        <taxon>Chaetothyriomycetidae</taxon>
        <taxon>Chaetothyriales</taxon>
        <taxon>Herpotrichiellaceae</taxon>
        <taxon>Cladophialophora</taxon>
    </lineage>
</organism>
<dbReference type="SUPFAM" id="SSF56176">
    <property type="entry name" value="FAD-binding/transporter-associated domain-like"/>
    <property type="match status" value="1"/>
</dbReference>
<dbReference type="RefSeq" id="XP_016618878.1">
    <property type="nucleotide sequence ID" value="XM_016764928.1"/>
</dbReference>
<gene>
    <name evidence="7" type="ORF">Z519_07193</name>
</gene>
<evidence type="ECO:0000256" key="4">
    <source>
        <dbReference type="ARBA" id="ARBA00023002"/>
    </source>
</evidence>
<dbReference type="GeneID" id="27700121"/>
<dbReference type="HOGENOM" id="CLU_018354_1_2_1"/>
<protein>
    <recommendedName>
        <fullName evidence="6">FAD-binding PCMH-type domain-containing protein</fullName>
    </recommendedName>
</protein>
<name>A0A0D2I5N4_CLAB1</name>
<dbReference type="OrthoDB" id="2151789at2759"/>
<proteinExistence type="inferred from homology"/>
<feature type="signal peptide" evidence="5">
    <location>
        <begin position="1"/>
        <end position="18"/>
    </location>
</feature>
<evidence type="ECO:0000256" key="3">
    <source>
        <dbReference type="ARBA" id="ARBA00022827"/>
    </source>
</evidence>
<accession>A0A0D2I5N4</accession>
<dbReference type="InterPro" id="IPR036318">
    <property type="entry name" value="FAD-bd_PCMH-like_sf"/>
</dbReference>
<dbReference type="VEuPathDB" id="FungiDB:Z519_07193"/>
<dbReference type="PANTHER" id="PTHR42973:SF34">
    <property type="entry name" value="FAD BINDING DOMAIN PROTEIN (AFU_ORTHOLOGUE AFUA_3G02770)"/>
    <property type="match status" value="1"/>
</dbReference>
<sequence>MLLVSSCLVAALALSVNAQSNATDAGDPAAYIVSTNSTDAIEPPDFNVTQALVDMGVNVSALPVDQLVERSSNFACQLACGSLELLYGGSKVEFSNDAGYDTFTSGYWSLIQENVNPYCIFKAPDKNAISVVVLLSRLTSCPFAVKSGGHAAFQGASNIEGGITVSLAALNSIKVSSDKKTVAIGPGNTWNSVYTALQPYNIAVIGGRVAPIGVGGLTTGGGISFFSSLYGWACDNVASYDVVLASGAQVTASPTSFPDLYWALRGGGNNFGIVVNFNLNAISLPGGQMWGGDRAYLEDQFPGLAAAFAGVVEDSPNDGNAGQWVAWLENNGTKLAATELYYAQPNGGSAAIWNNYNALTAVSDTTQNRVLAAYTQELAQSNPYGLRETYYGLTVKADESLAVLAKDIFYQALPATANVAGANPVLIYQGITLPMIEAMQKNGGNPLGISVSDGPLYLIHIACWWDNASDDATIYAFITNVLNQIKAAATAIGKQNDYIYMNYGGVYEDVIKSYGSTNKAKLKSIAQKYDPQQVFQILQPGYFKLDRAPVVDSSYFSG</sequence>
<dbReference type="GO" id="GO:0071949">
    <property type="term" value="F:FAD binding"/>
    <property type="evidence" value="ECO:0007669"/>
    <property type="project" value="InterPro"/>
</dbReference>
<comment type="similarity">
    <text evidence="1">Belongs to the oxygen-dependent FAD-linked oxidoreductase family.</text>
</comment>
<dbReference type="InterPro" id="IPR016166">
    <property type="entry name" value="FAD-bd_PCMH"/>
</dbReference>
<reference evidence="7" key="1">
    <citation type="submission" date="2015-01" db="EMBL/GenBank/DDBJ databases">
        <title>The Genome Sequence of Cladophialophora bantiana CBS 173.52.</title>
        <authorList>
            <consortium name="The Broad Institute Genomics Platform"/>
            <person name="Cuomo C."/>
            <person name="de Hoog S."/>
            <person name="Gorbushina A."/>
            <person name="Stielow B."/>
            <person name="Teixiera M."/>
            <person name="Abouelleil A."/>
            <person name="Chapman S.B."/>
            <person name="Priest M."/>
            <person name="Young S.K."/>
            <person name="Wortman J."/>
            <person name="Nusbaum C."/>
            <person name="Birren B."/>
        </authorList>
    </citation>
    <scope>NUCLEOTIDE SEQUENCE [LARGE SCALE GENOMIC DNA]</scope>
    <source>
        <strain evidence="7">CBS 173.52</strain>
    </source>
</reference>
<dbReference type="Pfam" id="PF01565">
    <property type="entry name" value="FAD_binding_4"/>
    <property type="match status" value="1"/>
</dbReference>
<dbReference type="PROSITE" id="PS51387">
    <property type="entry name" value="FAD_PCMH"/>
    <property type="match status" value="1"/>
</dbReference>
<dbReference type="PANTHER" id="PTHR42973">
    <property type="entry name" value="BINDING OXIDOREDUCTASE, PUTATIVE (AFU_ORTHOLOGUE AFUA_1G17690)-RELATED"/>
    <property type="match status" value="1"/>
</dbReference>
<keyword evidence="3" id="KW-0274">FAD</keyword>